<dbReference type="RefSeq" id="WP_004786131.1">
    <property type="nucleotide sequence ID" value="NZ_SORO01000001.1"/>
</dbReference>
<dbReference type="InterPro" id="IPR012340">
    <property type="entry name" value="NA-bd_OB-fold"/>
</dbReference>
<feature type="binding site" evidence="16">
    <location>
        <position position="156"/>
    </location>
    <ligand>
        <name>Zn(2+)</name>
        <dbReference type="ChEBI" id="CHEBI:29105"/>
    </ligand>
</feature>
<dbReference type="PROSITE" id="PS50886">
    <property type="entry name" value="TRBD"/>
    <property type="match status" value="1"/>
</dbReference>
<dbReference type="InterPro" id="IPR004495">
    <property type="entry name" value="Met-tRNA-synth_bsu_C"/>
</dbReference>
<dbReference type="Gene3D" id="2.40.50.140">
    <property type="entry name" value="Nucleic acid-binding proteins"/>
    <property type="match status" value="1"/>
</dbReference>
<feature type="binding site" evidence="16">
    <location>
        <position position="330"/>
    </location>
    <ligand>
        <name>ATP</name>
        <dbReference type="ChEBI" id="CHEBI:30616"/>
    </ligand>
</feature>
<dbReference type="SUPFAM" id="SSF50249">
    <property type="entry name" value="Nucleic acid-binding proteins"/>
    <property type="match status" value="1"/>
</dbReference>
<dbReference type="InterPro" id="IPR015413">
    <property type="entry name" value="Methionyl/Leucyl_tRNA_Synth"/>
</dbReference>
<dbReference type="GO" id="GO:0000049">
    <property type="term" value="F:tRNA binding"/>
    <property type="evidence" value="ECO:0007669"/>
    <property type="project" value="UniProtKB-UniRule"/>
</dbReference>
<feature type="short sequence motif" description="'HIGH' region" evidence="16">
    <location>
        <begin position="12"/>
        <end position="22"/>
    </location>
</feature>
<dbReference type="Gene3D" id="1.10.730.10">
    <property type="entry name" value="Isoleucyl-tRNA Synthetase, Domain 1"/>
    <property type="match status" value="1"/>
</dbReference>
<evidence type="ECO:0000256" key="7">
    <source>
        <dbReference type="ARBA" id="ARBA00022598"/>
    </source>
</evidence>
<dbReference type="CDD" id="cd02800">
    <property type="entry name" value="tRNA_bind_EcMetRS_like"/>
    <property type="match status" value="1"/>
</dbReference>
<feature type="binding site" evidence="16">
    <location>
        <position position="159"/>
    </location>
    <ligand>
        <name>Zn(2+)</name>
        <dbReference type="ChEBI" id="CHEBI:29105"/>
    </ligand>
</feature>
<feature type="binding site" evidence="16">
    <location>
        <position position="146"/>
    </location>
    <ligand>
        <name>Zn(2+)</name>
        <dbReference type="ChEBI" id="CHEBI:29105"/>
    </ligand>
</feature>
<gene>
    <name evidence="16" type="primary">metG</name>
    <name evidence="19" type="ORF">CLV96_2428</name>
</gene>
<sequence length="681" mass="76752">MSKNILVTSALPYANGSIHLGHVLEAVQTDIWVRFQKLVGNNCYFFCADDTHGTPIMIAAKKAGKTPETMIEEVQKEHYKDLTSFGVSYDNYYTTNSDENKKFSESIYLTLKKKGHIVARNIEQSYCEHDKMFLPDRFIKGTCPKCGAKDQYGDSCEVCGTSYSPKDLKDSYCSICGTKPVLKESKHLFFKLQDFQTQLQTWIEGESRLNEGAQKKLKEWFTSGLQEWDISRDGPYFGFAIPEEENKYFYVWLDAPIGYMASAMNFLKDEKKFNEIWKEGKGEIVHFIGKDILYFHGLFWPAMLMGADYQTPSQLNVHGFLTVNGEKMSKSRGTFINASTFAKYLDVEHFRFYLACRLGSGMEDVDISFDDFVSRVNSDLIGNLVNLVSRVSTSILDKMDRKLGSLSIEGNSLVSELLSKESEIREAYESRNYSKVMREITGLGDKVNKYVNDYAPWNLIKTDIEKAREVVTTSLNCAKILFTYLGPVTPKIVNSVAQLFQVESLSFLNLKETLENQVLGPYQMLSKRVEEKNISLMIEETKEAFQKANPEKSKSEPTKSTTPEASVSTVSAEGFITIEELSKVELRVGQIMEANPVEGADKLLFVKVNLGEKGIKNVFAGIKASYTAEELVGKKVVVVANLKPRQMKFGLSEAMLLASGKEKTLSLFVPDRDANPGDLLK</sequence>
<dbReference type="PRINTS" id="PR01041">
    <property type="entry name" value="TRNASYNTHMET"/>
</dbReference>
<comment type="subcellular location">
    <subcellularLocation>
        <location evidence="2 16">Cytoplasm</location>
    </subcellularLocation>
</comment>
<reference evidence="19 20" key="1">
    <citation type="submission" date="2019-03" db="EMBL/GenBank/DDBJ databases">
        <title>Genomic Encyclopedia of Archaeal and Bacterial Type Strains, Phase II (KMG-II): from individual species to whole genera.</title>
        <authorList>
            <person name="Goeker M."/>
        </authorList>
    </citation>
    <scope>NUCLEOTIDE SEQUENCE [LARGE SCALE GENOMIC DNA]</scope>
    <source>
        <strain evidence="19 20">DSM 21537</strain>
    </source>
</reference>
<evidence type="ECO:0000256" key="15">
    <source>
        <dbReference type="ARBA" id="ARBA00047364"/>
    </source>
</evidence>
<dbReference type="InterPro" id="IPR002547">
    <property type="entry name" value="tRNA-bd_dom"/>
</dbReference>
<dbReference type="Pfam" id="PF09334">
    <property type="entry name" value="tRNA-synt_1g"/>
    <property type="match status" value="1"/>
</dbReference>
<evidence type="ECO:0000256" key="10">
    <source>
        <dbReference type="ARBA" id="ARBA00022833"/>
    </source>
</evidence>
<dbReference type="EC" id="6.1.1.10" evidence="16"/>
<evidence type="ECO:0000256" key="17">
    <source>
        <dbReference type="SAM" id="MobiDB-lite"/>
    </source>
</evidence>
<dbReference type="GO" id="GO:0004825">
    <property type="term" value="F:methionine-tRNA ligase activity"/>
    <property type="evidence" value="ECO:0007669"/>
    <property type="project" value="UniProtKB-UniRule"/>
</dbReference>
<evidence type="ECO:0000313" key="19">
    <source>
        <dbReference type="EMBL" id="TDY73395.1"/>
    </source>
</evidence>
<keyword evidence="9 16" id="KW-0547">Nucleotide-binding</keyword>
<evidence type="ECO:0000256" key="16">
    <source>
        <dbReference type="HAMAP-Rule" id="MF_00098"/>
    </source>
</evidence>
<keyword evidence="10 16" id="KW-0862">Zinc</keyword>
<feature type="binding site" evidence="16">
    <location>
        <position position="143"/>
    </location>
    <ligand>
        <name>Zn(2+)</name>
        <dbReference type="ChEBI" id="CHEBI:29105"/>
    </ligand>
</feature>
<keyword evidence="13 16" id="KW-0648">Protein biosynthesis</keyword>
<keyword evidence="12 16" id="KW-0694">RNA-binding</keyword>
<feature type="region of interest" description="Disordered" evidence="17">
    <location>
        <begin position="545"/>
        <end position="566"/>
    </location>
</feature>
<dbReference type="Gene3D" id="2.20.28.20">
    <property type="entry name" value="Methionyl-tRNA synthetase, Zn-domain"/>
    <property type="match status" value="1"/>
</dbReference>
<comment type="caution">
    <text evidence="19">The sequence shown here is derived from an EMBL/GenBank/DDBJ whole genome shotgun (WGS) entry which is preliminary data.</text>
</comment>
<dbReference type="AlphaFoldDB" id="A0A4R8N273"/>
<dbReference type="InterPro" id="IPR041872">
    <property type="entry name" value="Anticodon_Met"/>
</dbReference>
<dbReference type="InterPro" id="IPR029038">
    <property type="entry name" value="MetRS_Zn"/>
</dbReference>
<dbReference type="Gene3D" id="3.40.50.620">
    <property type="entry name" value="HUPs"/>
    <property type="match status" value="1"/>
</dbReference>
<dbReference type="InterPro" id="IPR009080">
    <property type="entry name" value="tRNAsynth_Ia_anticodon-bd"/>
</dbReference>
<dbReference type="OrthoDB" id="9810191at2"/>
<keyword evidence="7 16" id="KW-0436">Ligase</keyword>
<evidence type="ECO:0000256" key="2">
    <source>
        <dbReference type="ARBA" id="ARBA00004496"/>
    </source>
</evidence>
<keyword evidence="11 16" id="KW-0067">ATP-binding</keyword>
<dbReference type="Pfam" id="PF19303">
    <property type="entry name" value="Anticodon_3"/>
    <property type="match status" value="1"/>
</dbReference>
<evidence type="ECO:0000256" key="11">
    <source>
        <dbReference type="ARBA" id="ARBA00022840"/>
    </source>
</evidence>
<dbReference type="Proteomes" id="UP000294684">
    <property type="component" value="Unassembled WGS sequence"/>
</dbReference>
<comment type="cofactor">
    <cofactor evidence="16">
        <name>Zn(2+)</name>
        <dbReference type="ChEBI" id="CHEBI:29105"/>
    </cofactor>
    <text evidence="16">Binds 1 zinc ion per subunit.</text>
</comment>
<evidence type="ECO:0000256" key="14">
    <source>
        <dbReference type="ARBA" id="ARBA00023146"/>
    </source>
</evidence>
<dbReference type="InterPro" id="IPR023458">
    <property type="entry name" value="Met-tRNA_ligase_1"/>
</dbReference>
<evidence type="ECO:0000256" key="12">
    <source>
        <dbReference type="ARBA" id="ARBA00022884"/>
    </source>
</evidence>
<name>A0A4R8N273_LEPME</name>
<proteinExistence type="inferred from homology"/>
<comment type="similarity">
    <text evidence="3 16">Belongs to the class-I aminoacyl-tRNA synthetase family. MetG type 1 subfamily.</text>
</comment>
<keyword evidence="14 16" id="KW-0030">Aminoacyl-tRNA synthetase</keyword>
<evidence type="ECO:0000256" key="9">
    <source>
        <dbReference type="ARBA" id="ARBA00022741"/>
    </source>
</evidence>
<feature type="domain" description="TRNA-binding" evidence="18">
    <location>
        <begin position="580"/>
        <end position="681"/>
    </location>
</feature>
<feature type="compositionally biased region" description="Basic and acidic residues" evidence="17">
    <location>
        <begin position="545"/>
        <end position="557"/>
    </location>
</feature>
<evidence type="ECO:0000259" key="18">
    <source>
        <dbReference type="PROSITE" id="PS50886"/>
    </source>
</evidence>
<dbReference type="SUPFAM" id="SSF57770">
    <property type="entry name" value="Methionyl-tRNA synthetase (MetRS), Zn-domain"/>
    <property type="match status" value="1"/>
</dbReference>
<evidence type="ECO:0000256" key="4">
    <source>
        <dbReference type="ARBA" id="ARBA00011738"/>
    </source>
</evidence>
<dbReference type="InterPro" id="IPR033911">
    <property type="entry name" value="MetRS_core"/>
</dbReference>
<dbReference type="GO" id="GO:0046872">
    <property type="term" value="F:metal ion binding"/>
    <property type="evidence" value="ECO:0007669"/>
    <property type="project" value="UniProtKB-KW"/>
</dbReference>
<organism evidence="19 20">
    <name type="scientific">Leptospira meyeri</name>
    <dbReference type="NCBI Taxonomy" id="29508"/>
    <lineage>
        <taxon>Bacteria</taxon>
        <taxon>Pseudomonadati</taxon>
        <taxon>Spirochaetota</taxon>
        <taxon>Spirochaetia</taxon>
        <taxon>Leptospirales</taxon>
        <taxon>Leptospiraceae</taxon>
        <taxon>Leptospira</taxon>
    </lineage>
</organism>
<protein>
    <recommendedName>
        <fullName evidence="16">Methionine--tRNA ligase</fullName>
        <ecNumber evidence="16">6.1.1.10</ecNumber>
    </recommendedName>
    <alternativeName>
        <fullName evidence="16">Methionyl-tRNA synthetase</fullName>
        <shortName evidence="16">MetRS</shortName>
    </alternativeName>
</protein>
<dbReference type="NCBIfam" id="NF001100">
    <property type="entry name" value="PRK00133.1"/>
    <property type="match status" value="1"/>
</dbReference>
<dbReference type="Pfam" id="PF01588">
    <property type="entry name" value="tRNA_bind"/>
    <property type="match status" value="1"/>
</dbReference>
<dbReference type="GeneID" id="79827718"/>
<keyword evidence="8 16" id="KW-0479">Metal-binding</keyword>
<keyword evidence="5 16" id="KW-0963">Cytoplasm</keyword>
<dbReference type="EMBL" id="SORO01000001">
    <property type="protein sequence ID" value="TDY73395.1"/>
    <property type="molecule type" value="Genomic_DNA"/>
</dbReference>
<evidence type="ECO:0000256" key="8">
    <source>
        <dbReference type="ARBA" id="ARBA00022723"/>
    </source>
</evidence>
<dbReference type="InterPro" id="IPR001412">
    <property type="entry name" value="aa-tRNA-synth_I_CS"/>
</dbReference>
<dbReference type="GO" id="GO:0005524">
    <property type="term" value="F:ATP binding"/>
    <property type="evidence" value="ECO:0007669"/>
    <property type="project" value="UniProtKB-UniRule"/>
</dbReference>
<evidence type="ECO:0000256" key="3">
    <source>
        <dbReference type="ARBA" id="ARBA00008258"/>
    </source>
</evidence>
<comment type="function">
    <text evidence="1 16">Is required not only for elongation of protein synthesis but also for the initiation of all mRNA translation through initiator tRNA(fMet) aminoacylation.</text>
</comment>
<evidence type="ECO:0000256" key="13">
    <source>
        <dbReference type="ARBA" id="ARBA00022917"/>
    </source>
</evidence>
<dbReference type="PANTHER" id="PTHR45765">
    <property type="entry name" value="METHIONINE--TRNA LIGASE"/>
    <property type="match status" value="1"/>
</dbReference>
<evidence type="ECO:0000256" key="1">
    <source>
        <dbReference type="ARBA" id="ARBA00003314"/>
    </source>
</evidence>
<evidence type="ECO:0000256" key="6">
    <source>
        <dbReference type="ARBA" id="ARBA00022555"/>
    </source>
</evidence>
<comment type="subunit">
    <text evidence="4 16">Homodimer.</text>
</comment>
<dbReference type="SUPFAM" id="SSF52374">
    <property type="entry name" value="Nucleotidylyl transferase"/>
    <property type="match status" value="1"/>
</dbReference>
<dbReference type="GO" id="GO:0005829">
    <property type="term" value="C:cytosol"/>
    <property type="evidence" value="ECO:0007669"/>
    <property type="project" value="TreeGrafter"/>
</dbReference>
<dbReference type="InterPro" id="IPR014729">
    <property type="entry name" value="Rossmann-like_a/b/a_fold"/>
</dbReference>
<evidence type="ECO:0000313" key="20">
    <source>
        <dbReference type="Proteomes" id="UP000294684"/>
    </source>
</evidence>
<evidence type="ECO:0000256" key="5">
    <source>
        <dbReference type="ARBA" id="ARBA00022490"/>
    </source>
</evidence>
<feature type="short sequence motif" description="'KMSKS' region" evidence="16">
    <location>
        <begin position="327"/>
        <end position="331"/>
    </location>
</feature>
<dbReference type="InterPro" id="IPR014758">
    <property type="entry name" value="Met-tRNA_synth"/>
</dbReference>
<keyword evidence="20" id="KW-1185">Reference proteome</keyword>
<dbReference type="PANTHER" id="PTHR45765:SF1">
    <property type="entry name" value="METHIONINE--TRNA LIGASE, CYTOPLASMIC"/>
    <property type="match status" value="1"/>
</dbReference>
<accession>A0A4R8N273</accession>
<dbReference type="STRING" id="1193051.LEP1GSC017_1575"/>
<dbReference type="FunFam" id="2.20.28.20:FF:000001">
    <property type="entry name" value="Methionine--tRNA ligase"/>
    <property type="match status" value="1"/>
</dbReference>
<comment type="catalytic activity">
    <reaction evidence="15 16">
        <text>tRNA(Met) + L-methionine + ATP = L-methionyl-tRNA(Met) + AMP + diphosphate</text>
        <dbReference type="Rhea" id="RHEA:13481"/>
        <dbReference type="Rhea" id="RHEA-COMP:9667"/>
        <dbReference type="Rhea" id="RHEA-COMP:9698"/>
        <dbReference type="ChEBI" id="CHEBI:30616"/>
        <dbReference type="ChEBI" id="CHEBI:33019"/>
        <dbReference type="ChEBI" id="CHEBI:57844"/>
        <dbReference type="ChEBI" id="CHEBI:78442"/>
        <dbReference type="ChEBI" id="CHEBI:78530"/>
        <dbReference type="ChEBI" id="CHEBI:456215"/>
        <dbReference type="EC" id="6.1.1.10"/>
    </reaction>
</comment>
<dbReference type="NCBIfam" id="TIGR00398">
    <property type="entry name" value="metG"/>
    <property type="match status" value="1"/>
</dbReference>
<dbReference type="PROSITE" id="PS00178">
    <property type="entry name" value="AA_TRNA_LIGASE_I"/>
    <property type="match status" value="1"/>
</dbReference>
<dbReference type="FunFam" id="2.40.50.140:FF:000042">
    <property type="entry name" value="Methionine--tRNA ligase"/>
    <property type="match status" value="1"/>
</dbReference>
<dbReference type="CDD" id="cd00814">
    <property type="entry name" value="MetRS_core"/>
    <property type="match status" value="1"/>
</dbReference>
<dbReference type="SUPFAM" id="SSF47323">
    <property type="entry name" value="Anticodon-binding domain of a subclass of class I aminoacyl-tRNA synthetases"/>
    <property type="match status" value="1"/>
</dbReference>
<dbReference type="HAMAP" id="MF_00098">
    <property type="entry name" value="Met_tRNA_synth_type1"/>
    <property type="match status" value="1"/>
</dbReference>
<keyword evidence="6 16" id="KW-0820">tRNA-binding</keyword>
<dbReference type="GO" id="GO:0006431">
    <property type="term" value="P:methionyl-tRNA aminoacylation"/>
    <property type="evidence" value="ECO:0007669"/>
    <property type="project" value="UniProtKB-UniRule"/>
</dbReference>